<gene>
    <name evidence="2" type="ORF">NA56DRAFT_560770</name>
</gene>
<dbReference type="OrthoDB" id="4072826at2759"/>
<dbReference type="Proteomes" id="UP000235672">
    <property type="component" value="Unassembled WGS sequence"/>
</dbReference>
<dbReference type="PROSITE" id="PS51186">
    <property type="entry name" value="GNAT"/>
    <property type="match status" value="1"/>
</dbReference>
<dbReference type="InterPro" id="IPR016181">
    <property type="entry name" value="Acyl_CoA_acyltransferase"/>
</dbReference>
<evidence type="ECO:0000259" key="1">
    <source>
        <dbReference type="PROSITE" id="PS51186"/>
    </source>
</evidence>
<keyword evidence="3" id="KW-1185">Reference proteome</keyword>
<evidence type="ECO:0000313" key="2">
    <source>
        <dbReference type="EMBL" id="PMD27984.1"/>
    </source>
</evidence>
<dbReference type="SUPFAM" id="SSF55729">
    <property type="entry name" value="Acyl-CoA N-acyltransferases (Nat)"/>
    <property type="match status" value="1"/>
</dbReference>
<accession>A0A2J6QP10</accession>
<dbReference type="Gene3D" id="3.40.630.30">
    <property type="match status" value="1"/>
</dbReference>
<organism evidence="2 3">
    <name type="scientific">Hyaloscypha hepaticicola</name>
    <dbReference type="NCBI Taxonomy" id="2082293"/>
    <lineage>
        <taxon>Eukaryota</taxon>
        <taxon>Fungi</taxon>
        <taxon>Dikarya</taxon>
        <taxon>Ascomycota</taxon>
        <taxon>Pezizomycotina</taxon>
        <taxon>Leotiomycetes</taxon>
        <taxon>Helotiales</taxon>
        <taxon>Hyaloscyphaceae</taxon>
        <taxon>Hyaloscypha</taxon>
    </lineage>
</organism>
<dbReference type="EMBL" id="KZ613465">
    <property type="protein sequence ID" value="PMD27984.1"/>
    <property type="molecule type" value="Genomic_DNA"/>
</dbReference>
<proteinExistence type="predicted"/>
<keyword evidence="2" id="KW-0012">Acyltransferase</keyword>
<keyword evidence="2" id="KW-0808">Transferase</keyword>
<dbReference type="GO" id="GO:0016747">
    <property type="term" value="F:acyltransferase activity, transferring groups other than amino-acyl groups"/>
    <property type="evidence" value="ECO:0007669"/>
    <property type="project" value="InterPro"/>
</dbReference>
<reference evidence="2 3" key="1">
    <citation type="submission" date="2016-05" db="EMBL/GenBank/DDBJ databases">
        <title>A degradative enzymes factory behind the ericoid mycorrhizal symbiosis.</title>
        <authorList>
            <consortium name="DOE Joint Genome Institute"/>
            <person name="Martino E."/>
            <person name="Morin E."/>
            <person name="Grelet G."/>
            <person name="Kuo A."/>
            <person name="Kohler A."/>
            <person name="Daghino S."/>
            <person name="Barry K."/>
            <person name="Choi C."/>
            <person name="Cichocki N."/>
            <person name="Clum A."/>
            <person name="Copeland A."/>
            <person name="Hainaut M."/>
            <person name="Haridas S."/>
            <person name="Labutti K."/>
            <person name="Lindquist E."/>
            <person name="Lipzen A."/>
            <person name="Khouja H.-R."/>
            <person name="Murat C."/>
            <person name="Ohm R."/>
            <person name="Olson A."/>
            <person name="Spatafora J."/>
            <person name="Veneault-Fourrey C."/>
            <person name="Henrissat B."/>
            <person name="Grigoriev I."/>
            <person name="Martin F."/>
            <person name="Perotto S."/>
        </authorList>
    </citation>
    <scope>NUCLEOTIDE SEQUENCE [LARGE SCALE GENOMIC DNA]</scope>
    <source>
        <strain evidence="2 3">UAMH 7357</strain>
    </source>
</reference>
<name>A0A2J6QP10_9HELO</name>
<sequence length="209" mass="24106">MATYAATSPRLHLQTLSEELHLHDLHLINSNPQATFWSTKKVATDIETTRAYIRTSLPTEEQPWNGRWAILLRQTPELPKEGKLRMIGIIGLPREQEIGYKLHPDFWGKGFMTEALLLFIQMWWSMESRLKYDRLLAGADSENKASQRVLEKAGFKKGEFKRGFYARATLGGRKGDMQFYYLERPKGLNGEVELGRKSEKEIIFGVKDC</sequence>
<feature type="domain" description="N-acetyltransferase" evidence="1">
    <location>
        <begin position="11"/>
        <end position="187"/>
    </location>
</feature>
<evidence type="ECO:0000313" key="3">
    <source>
        <dbReference type="Proteomes" id="UP000235672"/>
    </source>
</evidence>
<dbReference type="InterPro" id="IPR051531">
    <property type="entry name" value="N-acetyltransferase"/>
</dbReference>
<dbReference type="InterPro" id="IPR000182">
    <property type="entry name" value="GNAT_dom"/>
</dbReference>
<dbReference type="PANTHER" id="PTHR43792:SF1">
    <property type="entry name" value="N-ACETYLTRANSFERASE DOMAIN-CONTAINING PROTEIN"/>
    <property type="match status" value="1"/>
</dbReference>
<dbReference type="AlphaFoldDB" id="A0A2J6QP10"/>
<protein>
    <submittedName>
        <fullName evidence="2">Acyl-CoA N-acyltransferase</fullName>
    </submittedName>
</protein>
<dbReference type="PANTHER" id="PTHR43792">
    <property type="entry name" value="GNAT FAMILY, PUTATIVE (AFU_ORTHOLOGUE AFUA_3G00765)-RELATED-RELATED"/>
    <property type="match status" value="1"/>
</dbReference>
<dbReference type="Pfam" id="PF13302">
    <property type="entry name" value="Acetyltransf_3"/>
    <property type="match status" value="1"/>
</dbReference>